<evidence type="ECO:0000313" key="3">
    <source>
        <dbReference type="EMBL" id="TQS44978.1"/>
    </source>
</evidence>
<keyword evidence="1" id="KW-0479">Metal-binding</keyword>
<feature type="binding site" evidence="1">
    <location>
        <position position="131"/>
    </location>
    <ligand>
        <name>Mn(2+)</name>
        <dbReference type="ChEBI" id="CHEBI:29035"/>
        <label>2</label>
    </ligand>
</feature>
<dbReference type="NCBIfam" id="TIGR01891">
    <property type="entry name" value="amidohydrolases"/>
    <property type="match status" value="1"/>
</dbReference>
<dbReference type="PANTHER" id="PTHR11014:SF63">
    <property type="entry name" value="METALLOPEPTIDASE, PUTATIVE (AFU_ORTHOLOGUE AFUA_6G09600)-RELATED"/>
    <property type="match status" value="1"/>
</dbReference>
<comment type="cofactor">
    <cofactor evidence="1">
        <name>Mn(2+)</name>
        <dbReference type="ChEBI" id="CHEBI:29035"/>
    </cofactor>
    <text evidence="1">The Mn(2+) ion enhances activity.</text>
</comment>
<organism evidence="3 4">
    <name type="scientific">Cryptosporangium phraense</name>
    <dbReference type="NCBI Taxonomy" id="2593070"/>
    <lineage>
        <taxon>Bacteria</taxon>
        <taxon>Bacillati</taxon>
        <taxon>Actinomycetota</taxon>
        <taxon>Actinomycetes</taxon>
        <taxon>Cryptosporangiales</taxon>
        <taxon>Cryptosporangiaceae</taxon>
        <taxon>Cryptosporangium</taxon>
    </lineage>
</organism>
<keyword evidence="1" id="KW-0464">Manganese</keyword>
<dbReference type="Pfam" id="PF07687">
    <property type="entry name" value="M20_dimer"/>
    <property type="match status" value="1"/>
</dbReference>
<name>A0A545AUG1_9ACTN</name>
<evidence type="ECO:0000256" key="1">
    <source>
        <dbReference type="PIRSR" id="PIRSR005962-1"/>
    </source>
</evidence>
<dbReference type="PANTHER" id="PTHR11014">
    <property type="entry name" value="PEPTIDASE M20 FAMILY MEMBER"/>
    <property type="match status" value="1"/>
</dbReference>
<dbReference type="InParanoid" id="A0A545AUG1"/>
<dbReference type="EMBL" id="VIRS01000006">
    <property type="protein sequence ID" value="TQS44978.1"/>
    <property type="molecule type" value="Genomic_DNA"/>
</dbReference>
<dbReference type="InterPro" id="IPR036264">
    <property type="entry name" value="Bact_exopeptidase_dim_dom"/>
</dbReference>
<dbReference type="InterPro" id="IPR017439">
    <property type="entry name" value="Amidohydrolase"/>
</dbReference>
<dbReference type="RefSeq" id="WP_142704427.1">
    <property type="nucleotide sequence ID" value="NZ_VIRS01000006.1"/>
</dbReference>
<dbReference type="GO" id="GO:0016787">
    <property type="term" value="F:hydrolase activity"/>
    <property type="evidence" value="ECO:0007669"/>
    <property type="project" value="UniProtKB-KW"/>
</dbReference>
<dbReference type="InterPro" id="IPR011650">
    <property type="entry name" value="Peptidase_M20_dimer"/>
</dbReference>
<feature type="binding site" evidence="1">
    <location>
        <position position="167"/>
    </location>
    <ligand>
        <name>Mn(2+)</name>
        <dbReference type="ChEBI" id="CHEBI:29035"/>
        <label>2</label>
    </ligand>
</feature>
<comment type="caution">
    <text evidence="3">The sequence shown here is derived from an EMBL/GenBank/DDBJ whole genome shotgun (WGS) entry which is preliminary data.</text>
</comment>
<accession>A0A545AUG1</accession>
<dbReference type="InterPro" id="IPR002933">
    <property type="entry name" value="Peptidase_M20"/>
</dbReference>
<dbReference type="Gene3D" id="3.30.70.360">
    <property type="match status" value="1"/>
</dbReference>
<dbReference type="AlphaFoldDB" id="A0A545AUG1"/>
<gene>
    <name evidence="3" type="ORF">FL583_10750</name>
</gene>
<proteinExistence type="predicted"/>
<evidence type="ECO:0000259" key="2">
    <source>
        <dbReference type="Pfam" id="PF07687"/>
    </source>
</evidence>
<dbReference type="PIRSF" id="PIRSF005962">
    <property type="entry name" value="Pept_M20D_amidohydro"/>
    <property type="match status" value="1"/>
</dbReference>
<dbReference type="SUPFAM" id="SSF55031">
    <property type="entry name" value="Bacterial exopeptidase dimerisation domain"/>
    <property type="match status" value="1"/>
</dbReference>
<feature type="binding site" evidence="1">
    <location>
        <position position="389"/>
    </location>
    <ligand>
        <name>Mn(2+)</name>
        <dbReference type="ChEBI" id="CHEBI:29035"/>
        <label>2</label>
    </ligand>
</feature>
<feature type="binding site" evidence="1">
    <location>
        <position position="192"/>
    </location>
    <ligand>
        <name>Mn(2+)</name>
        <dbReference type="ChEBI" id="CHEBI:29035"/>
        <label>2</label>
    </ligand>
</feature>
<feature type="binding site" evidence="1">
    <location>
        <position position="133"/>
    </location>
    <ligand>
        <name>Mn(2+)</name>
        <dbReference type="ChEBI" id="CHEBI:29035"/>
        <label>2</label>
    </ligand>
</feature>
<keyword evidence="4" id="KW-1185">Reference proteome</keyword>
<dbReference type="Pfam" id="PF01546">
    <property type="entry name" value="Peptidase_M20"/>
    <property type="match status" value="1"/>
</dbReference>
<reference evidence="3 4" key="1">
    <citation type="submission" date="2019-07" db="EMBL/GenBank/DDBJ databases">
        <title>Cryptosporangium phraense sp. nov., isolated from plant litter.</title>
        <authorList>
            <person name="Suriyachadkun C."/>
        </authorList>
    </citation>
    <scope>NUCLEOTIDE SEQUENCE [LARGE SCALE GENOMIC DNA]</scope>
    <source>
        <strain evidence="3 4">A-T 5661</strain>
    </source>
</reference>
<keyword evidence="3" id="KW-0378">Hydrolase</keyword>
<dbReference type="Gene3D" id="3.40.630.10">
    <property type="entry name" value="Zn peptidases"/>
    <property type="match status" value="1"/>
</dbReference>
<evidence type="ECO:0000313" key="4">
    <source>
        <dbReference type="Proteomes" id="UP000317982"/>
    </source>
</evidence>
<dbReference type="Proteomes" id="UP000317982">
    <property type="component" value="Unassembled WGS sequence"/>
</dbReference>
<dbReference type="SUPFAM" id="SSF53187">
    <property type="entry name" value="Zn-dependent exopeptidases"/>
    <property type="match status" value="1"/>
</dbReference>
<feature type="domain" description="Peptidase M20 dimerisation" evidence="2">
    <location>
        <begin position="216"/>
        <end position="307"/>
    </location>
</feature>
<sequence length="420" mass="43957">MPGGADHRGIRPGVHSADAFAPAAFGRGWPGPVNLDAWVADHFDELVRFRRHVHAHPDLSNHEQPTAGLVAERLRAAGLQPVMLPKGNGLSCDVGSGEHLVALRADLDALPLPDVKDVPYRSTVEGVCHACGHDVHTTVVLGAGLALASLGDALPGRVRLLFQPAEEALPSGSLDIINAGRMAGVQEIFAIHCDPRTLAGQVGLRVGAITAAADFVKVDLSGPGGHTARPHLTVDLVGALARVVSEVPALLSRRVDVRSALSLVWGAVHSGVAPNAIPQTGTVLGSVRCLDHAAWELAPKLIEQLVHQVVAPTGASAVVEYTRGMPPVVNHPHSAGILTQAAVSALGEESVVDTQQSMGGEDYSWYLEHCWGAMARLGVGRPGEALDLHQGSFDVDEKAIGYGVKLLAEAALIALHERVV</sequence>
<protein>
    <submittedName>
        <fullName evidence="3">Amidohydrolase</fullName>
    </submittedName>
</protein>
<dbReference type="GO" id="GO:0046872">
    <property type="term" value="F:metal ion binding"/>
    <property type="evidence" value="ECO:0007669"/>
    <property type="project" value="UniProtKB-KW"/>
</dbReference>
<dbReference type="FunCoup" id="A0A545AUG1">
    <property type="interactions" value="23"/>
</dbReference>
<dbReference type="OrthoDB" id="9777385at2"/>